<organism evidence="1">
    <name type="scientific">mine drainage metagenome</name>
    <dbReference type="NCBI Taxonomy" id="410659"/>
    <lineage>
        <taxon>unclassified sequences</taxon>
        <taxon>metagenomes</taxon>
        <taxon>ecological metagenomes</taxon>
    </lineage>
</organism>
<keyword evidence="1" id="KW-0378">Hydrolase</keyword>
<protein>
    <submittedName>
        <fullName evidence="1">Serine carboxypeptidase family protein</fullName>
    </submittedName>
</protein>
<feature type="non-terminal residue" evidence="1">
    <location>
        <position position="59"/>
    </location>
</feature>
<sequence>MAGPGSASVWLHMGAFGPRRVITADHTQSPPAPYKLVNNEYSLLDASDLVFVDAPGTGF</sequence>
<name>T1CA30_9ZZZZ</name>
<dbReference type="EMBL" id="AUZX01006558">
    <property type="protein sequence ID" value="EQD63270.1"/>
    <property type="molecule type" value="Genomic_DNA"/>
</dbReference>
<keyword evidence="1" id="KW-0645">Protease</keyword>
<dbReference type="Gene3D" id="3.40.50.1820">
    <property type="entry name" value="alpha/beta hydrolase"/>
    <property type="match status" value="1"/>
</dbReference>
<reference evidence="1" key="1">
    <citation type="submission" date="2013-08" db="EMBL/GenBank/DDBJ databases">
        <authorList>
            <person name="Mendez C."/>
            <person name="Richter M."/>
            <person name="Ferrer M."/>
            <person name="Sanchez J."/>
        </authorList>
    </citation>
    <scope>NUCLEOTIDE SEQUENCE</scope>
</reference>
<dbReference type="AlphaFoldDB" id="T1CA30"/>
<keyword evidence="1" id="KW-0121">Carboxypeptidase</keyword>
<dbReference type="GO" id="GO:0004180">
    <property type="term" value="F:carboxypeptidase activity"/>
    <property type="evidence" value="ECO:0007669"/>
    <property type="project" value="UniProtKB-KW"/>
</dbReference>
<evidence type="ECO:0000313" key="1">
    <source>
        <dbReference type="EMBL" id="EQD63270.1"/>
    </source>
</evidence>
<reference evidence="1" key="2">
    <citation type="journal article" date="2014" name="ISME J.">
        <title>Microbial stratification in low pH oxic and suboxic macroscopic growths along an acid mine drainage.</title>
        <authorList>
            <person name="Mendez-Garcia C."/>
            <person name="Mesa V."/>
            <person name="Sprenger R.R."/>
            <person name="Richter M."/>
            <person name="Diez M.S."/>
            <person name="Solano J."/>
            <person name="Bargiela R."/>
            <person name="Golyshina O.V."/>
            <person name="Manteca A."/>
            <person name="Ramos J.L."/>
            <person name="Gallego J.R."/>
            <person name="Llorente I."/>
            <person name="Martins Dos Santos V.A."/>
            <person name="Jensen O.N."/>
            <person name="Pelaez A.I."/>
            <person name="Sanchez J."/>
            <person name="Ferrer M."/>
        </authorList>
    </citation>
    <scope>NUCLEOTIDE SEQUENCE</scope>
</reference>
<dbReference type="SUPFAM" id="SSF53474">
    <property type="entry name" value="alpha/beta-Hydrolases"/>
    <property type="match status" value="1"/>
</dbReference>
<comment type="caution">
    <text evidence="1">The sequence shown here is derived from an EMBL/GenBank/DDBJ whole genome shotgun (WGS) entry which is preliminary data.</text>
</comment>
<dbReference type="InterPro" id="IPR029058">
    <property type="entry name" value="AB_hydrolase_fold"/>
</dbReference>
<accession>T1CA30</accession>
<gene>
    <name evidence="1" type="ORF">B1A_09217</name>
</gene>
<proteinExistence type="predicted"/>